<dbReference type="UniPathway" id="UPA00219"/>
<dbReference type="Pfam" id="PF02875">
    <property type="entry name" value="Mur_ligase_C"/>
    <property type="match status" value="1"/>
</dbReference>
<evidence type="ECO:0000256" key="1">
    <source>
        <dbReference type="ARBA" id="ARBA00004496"/>
    </source>
</evidence>
<keyword evidence="4" id="KW-0436">Ligase</keyword>
<keyword evidence="5" id="KW-0547">Nucleotide-binding</keyword>
<evidence type="ECO:0000313" key="9">
    <source>
        <dbReference type="EMBL" id="KKN62026.1"/>
    </source>
</evidence>
<reference evidence="9" key="1">
    <citation type="journal article" date="2015" name="Nature">
        <title>Complex archaea that bridge the gap between prokaryotes and eukaryotes.</title>
        <authorList>
            <person name="Spang A."/>
            <person name="Saw J.H."/>
            <person name="Jorgensen S.L."/>
            <person name="Zaremba-Niedzwiedzka K."/>
            <person name="Martijn J."/>
            <person name="Lind A.E."/>
            <person name="van Eijk R."/>
            <person name="Schleper C."/>
            <person name="Guy L."/>
            <person name="Ettema T.J."/>
        </authorList>
    </citation>
    <scope>NUCLEOTIDE SEQUENCE</scope>
</reference>
<dbReference type="Pfam" id="PF21799">
    <property type="entry name" value="MurD-like_N"/>
    <property type="match status" value="1"/>
</dbReference>
<dbReference type="InterPro" id="IPR036565">
    <property type="entry name" value="Mur-like_cat_sf"/>
</dbReference>
<feature type="domain" description="Mur ligase central" evidence="8">
    <location>
        <begin position="112"/>
        <end position="288"/>
    </location>
</feature>
<dbReference type="InterPro" id="IPR004101">
    <property type="entry name" value="Mur_ligase_C"/>
</dbReference>
<evidence type="ECO:0000256" key="2">
    <source>
        <dbReference type="ARBA" id="ARBA00004752"/>
    </source>
</evidence>
<comment type="pathway">
    <text evidence="2">Cell wall biogenesis; peptidoglycan biosynthesis.</text>
</comment>
<organism evidence="9">
    <name type="scientific">marine sediment metagenome</name>
    <dbReference type="NCBI Taxonomy" id="412755"/>
    <lineage>
        <taxon>unclassified sequences</taxon>
        <taxon>metagenomes</taxon>
        <taxon>ecological metagenomes</taxon>
    </lineage>
</organism>
<comment type="caution">
    <text evidence="9">The sequence shown here is derived from an EMBL/GenBank/DDBJ whole genome shotgun (WGS) entry which is preliminary data.</text>
</comment>
<dbReference type="EMBL" id="LAZR01000637">
    <property type="protein sequence ID" value="KKN62026.1"/>
    <property type="molecule type" value="Genomic_DNA"/>
</dbReference>
<protein>
    <submittedName>
        <fullName evidence="9">Uncharacterized protein</fullName>
    </submittedName>
</protein>
<name>A0A0F9ULD8_9ZZZZ</name>
<dbReference type="Pfam" id="PF08245">
    <property type="entry name" value="Mur_ligase_M"/>
    <property type="match status" value="1"/>
</dbReference>
<dbReference type="GO" id="GO:0008764">
    <property type="term" value="F:UDP-N-acetylmuramoylalanine-D-glutamate ligase activity"/>
    <property type="evidence" value="ECO:0007669"/>
    <property type="project" value="UniProtKB-EC"/>
</dbReference>
<evidence type="ECO:0000256" key="3">
    <source>
        <dbReference type="ARBA" id="ARBA00022490"/>
    </source>
</evidence>
<dbReference type="GO" id="GO:0008360">
    <property type="term" value="P:regulation of cell shape"/>
    <property type="evidence" value="ECO:0007669"/>
    <property type="project" value="InterPro"/>
</dbReference>
<proteinExistence type="inferred from homology"/>
<dbReference type="GO" id="GO:0009252">
    <property type="term" value="P:peptidoglycan biosynthetic process"/>
    <property type="evidence" value="ECO:0007669"/>
    <property type="project" value="UniProtKB-UniPathway"/>
</dbReference>
<dbReference type="Gene3D" id="3.40.50.720">
    <property type="entry name" value="NAD(P)-binding Rossmann-like Domain"/>
    <property type="match status" value="1"/>
</dbReference>
<evidence type="ECO:0000259" key="7">
    <source>
        <dbReference type="Pfam" id="PF02875"/>
    </source>
</evidence>
<dbReference type="NCBIfam" id="TIGR01087">
    <property type="entry name" value="murD"/>
    <property type="match status" value="1"/>
</dbReference>
<dbReference type="SUPFAM" id="SSF51984">
    <property type="entry name" value="MurCD N-terminal domain"/>
    <property type="match status" value="1"/>
</dbReference>
<evidence type="ECO:0000259" key="8">
    <source>
        <dbReference type="Pfam" id="PF08245"/>
    </source>
</evidence>
<dbReference type="Gene3D" id="3.40.1190.10">
    <property type="entry name" value="Mur-like, catalytic domain"/>
    <property type="match status" value="1"/>
</dbReference>
<evidence type="ECO:0000256" key="4">
    <source>
        <dbReference type="ARBA" id="ARBA00022598"/>
    </source>
</evidence>
<dbReference type="HAMAP" id="MF_00639">
    <property type="entry name" value="MurD"/>
    <property type="match status" value="1"/>
</dbReference>
<dbReference type="GO" id="GO:0051301">
    <property type="term" value="P:cell division"/>
    <property type="evidence" value="ECO:0007669"/>
    <property type="project" value="InterPro"/>
</dbReference>
<dbReference type="Gene3D" id="3.90.190.20">
    <property type="entry name" value="Mur ligase, C-terminal domain"/>
    <property type="match status" value="1"/>
</dbReference>
<gene>
    <name evidence="9" type="ORF">LCGC14_0515780</name>
</gene>
<evidence type="ECO:0000256" key="5">
    <source>
        <dbReference type="ARBA" id="ARBA00022741"/>
    </source>
</evidence>
<keyword evidence="6" id="KW-0067">ATP-binding</keyword>
<accession>A0A0F9ULD8</accession>
<feature type="domain" description="Mur ligase C-terminal" evidence="7">
    <location>
        <begin position="311"/>
        <end position="423"/>
    </location>
</feature>
<dbReference type="AlphaFoldDB" id="A0A0F9ULD8"/>
<dbReference type="GO" id="GO:0005737">
    <property type="term" value="C:cytoplasm"/>
    <property type="evidence" value="ECO:0007669"/>
    <property type="project" value="UniProtKB-SubCell"/>
</dbReference>
<comment type="subcellular location">
    <subcellularLocation>
        <location evidence="1">Cytoplasm</location>
    </subcellularLocation>
</comment>
<evidence type="ECO:0000256" key="6">
    <source>
        <dbReference type="ARBA" id="ARBA00022840"/>
    </source>
</evidence>
<sequence>MNLEGKRVLVVGLGSTGEALCTFLLHHGARVKVSEKKKPEEMGQKISLWEEKGVAVETGTHNQKSFMEADLIVPSPGVPWLPELEAARTNGVKIISEIELAYKFLKGKIVGITGSNGKSTTATLTHKILEEGGLKTYLAGNIGTPLISFVDNSADDHIYVTEISSFQLEHIEEFRVSISVLLNISPDHLDWHPSFADYYEAKKKLIVSQRENDIAILNRDDPLVWALKEEGEFQVYAFSRNGKVSPGCFLNGDWIFLSNKEEEKLIKTSAIPLLGIHNQENIMASALVGHILGIPPSIIKDPIKNFRGLEHRLEKVATIRGVDFYNDSKATNVDATSKSIQSFDRKIILILGGRDKGGDFKKLRKPVKENIKRIILLGEATEKIRTTLKGIVPMETVSSIEEAVRLGYSRAKPQEVMLLAPACTSFDMFQNFEERGKVFKREVLSLAKELGKERP</sequence>
<dbReference type="InterPro" id="IPR013221">
    <property type="entry name" value="Mur_ligase_cen"/>
</dbReference>
<dbReference type="SUPFAM" id="SSF53623">
    <property type="entry name" value="MurD-like peptide ligases, catalytic domain"/>
    <property type="match status" value="1"/>
</dbReference>
<dbReference type="PANTHER" id="PTHR43692">
    <property type="entry name" value="UDP-N-ACETYLMURAMOYLALANINE--D-GLUTAMATE LIGASE"/>
    <property type="match status" value="1"/>
</dbReference>
<dbReference type="InterPro" id="IPR036615">
    <property type="entry name" value="Mur_ligase_C_dom_sf"/>
</dbReference>
<dbReference type="SUPFAM" id="SSF53244">
    <property type="entry name" value="MurD-like peptide ligases, peptide-binding domain"/>
    <property type="match status" value="1"/>
</dbReference>
<dbReference type="GO" id="GO:0005524">
    <property type="term" value="F:ATP binding"/>
    <property type="evidence" value="ECO:0007669"/>
    <property type="project" value="UniProtKB-KW"/>
</dbReference>
<dbReference type="PANTHER" id="PTHR43692:SF1">
    <property type="entry name" value="UDP-N-ACETYLMURAMOYLALANINE--D-GLUTAMATE LIGASE"/>
    <property type="match status" value="1"/>
</dbReference>
<keyword evidence="3" id="KW-0963">Cytoplasm</keyword>
<dbReference type="InterPro" id="IPR005762">
    <property type="entry name" value="MurD"/>
</dbReference>